<dbReference type="Proteomes" id="UP000064920">
    <property type="component" value="Chromosome"/>
</dbReference>
<evidence type="ECO:0000256" key="1">
    <source>
        <dbReference type="ARBA" id="ARBA00000223"/>
    </source>
</evidence>
<keyword evidence="2" id="KW-0413">Isomerase</keyword>
<keyword evidence="5" id="KW-1185">Reference proteome</keyword>
<dbReference type="GO" id="GO:0042806">
    <property type="term" value="F:fucose binding"/>
    <property type="evidence" value="ECO:0007669"/>
    <property type="project" value="TreeGrafter"/>
</dbReference>
<comment type="catalytic activity">
    <reaction evidence="3">
        <text>alpha-L-fucose = beta-L-fucose</text>
        <dbReference type="Rhea" id="RHEA:25580"/>
        <dbReference type="ChEBI" id="CHEBI:42548"/>
        <dbReference type="ChEBI" id="CHEBI:42589"/>
        <dbReference type="EC" id="5.1.3.29"/>
    </reaction>
</comment>
<protein>
    <submittedName>
        <fullName evidence="4">RbsD/FucU transport protein family</fullName>
    </submittedName>
</protein>
<dbReference type="SUPFAM" id="SSF102546">
    <property type="entry name" value="RbsD-like"/>
    <property type="match status" value="1"/>
</dbReference>
<accession>A0A0N9ZCT8</accession>
<dbReference type="KEGG" id="cmar:IMCC12053_586"/>
<gene>
    <name evidence="4" type="ORF">IMCC12053_586</name>
</gene>
<dbReference type="STRING" id="1397108.IMCC12053_586"/>
<dbReference type="Gene3D" id="3.40.1650.10">
    <property type="entry name" value="RbsD-like domain"/>
    <property type="match status" value="1"/>
</dbReference>
<dbReference type="PANTHER" id="PTHR31690:SF4">
    <property type="entry name" value="FUCOSE MUTAROTASE"/>
    <property type="match status" value="1"/>
</dbReference>
<proteinExistence type="predicted"/>
<comment type="catalytic activity">
    <reaction evidence="1">
        <text>beta-D-ribopyranose = beta-D-ribofuranose</text>
        <dbReference type="Rhea" id="RHEA:25432"/>
        <dbReference type="ChEBI" id="CHEBI:27476"/>
        <dbReference type="ChEBI" id="CHEBI:47002"/>
        <dbReference type="EC" id="5.4.99.62"/>
    </reaction>
</comment>
<evidence type="ECO:0000256" key="3">
    <source>
        <dbReference type="ARBA" id="ARBA00036324"/>
    </source>
</evidence>
<organism evidence="4 5">
    <name type="scientific">Celeribacter marinus</name>
    <dbReference type="NCBI Taxonomy" id="1397108"/>
    <lineage>
        <taxon>Bacteria</taxon>
        <taxon>Pseudomonadati</taxon>
        <taxon>Pseudomonadota</taxon>
        <taxon>Alphaproteobacteria</taxon>
        <taxon>Rhodobacterales</taxon>
        <taxon>Roseobacteraceae</taxon>
        <taxon>Celeribacter</taxon>
    </lineage>
</organism>
<dbReference type="GO" id="GO:0006004">
    <property type="term" value="P:fucose metabolic process"/>
    <property type="evidence" value="ECO:0007669"/>
    <property type="project" value="TreeGrafter"/>
</dbReference>
<reference evidence="4 5" key="1">
    <citation type="submission" date="2015-05" db="EMBL/GenBank/DDBJ databases">
        <authorList>
            <person name="Wang D.B."/>
            <person name="Wang M."/>
        </authorList>
    </citation>
    <scope>NUCLEOTIDE SEQUENCE [LARGE SCALE GENOMIC DNA]</scope>
    <source>
        <strain evidence="4 5">IMCC 12053</strain>
    </source>
</reference>
<dbReference type="InterPro" id="IPR050443">
    <property type="entry name" value="RbsD/FucU_mutarotase"/>
</dbReference>
<dbReference type="InterPro" id="IPR023750">
    <property type="entry name" value="RbsD-like_sf"/>
</dbReference>
<dbReference type="EMBL" id="CP012023">
    <property type="protein sequence ID" value="ALI54534.1"/>
    <property type="molecule type" value="Genomic_DNA"/>
</dbReference>
<dbReference type="OrthoDB" id="7947972at2"/>
<dbReference type="AlphaFoldDB" id="A0A0N9ZCT8"/>
<evidence type="ECO:0000313" key="4">
    <source>
        <dbReference type="EMBL" id="ALI54534.1"/>
    </source>
</evidence>
<evidence type="ECO:0000256" key="2">
    <source>
        <dbReference type="ARBA" id="ARBA00023235"/>
    </source>
</evidence>
<name>A0A0N9ZCT8_9RHOB</name>
<dbReference type="Pfam" id="PF05025">
    <property type="entry name" value="RbsD_FucU"/>
    <property type="match status" value="1"/>
</dbReference>
<dbReference type="PATRIC" id="fig|1397108.4.peg.606"/>
<dbReference type="GO" id="GO:0036373">
    <property type="term" value="F:L-fucose mutarotase activity"/>
    <property type="evidence" value="ECO:0007669"/>
    <property type="project" value="UniProtKB-EC"/>
</dbReference>
<sequence>MLHNIPAILPPEALFYMAQMGHGDMLVIGDSNFPAQSMGQRVIRCEGSNASQILDAVVTLFPLDTFVEDRAVTMQVVGAPDTIPPAVAEFQAIIDAKGDNPAPIVSVERFAFYDRARAAFAIIQTGEPRPYGNIILTKGIIV</sequence>
<dbReference type="InterPro" id="IPR007721">
    <property type="entry name" value="RbsD_FucU"/>
</dbReference>
<dbReference type="GO" id="GO:0062193">
    <property type="term" value="F:D-ribose pyranase activity"/>
    <property type="evidence" value="ECO:0007669"/>
    <property type="project" value="UniProtKB-EC"/>
</dbReference>
<dbReference type="RefSeq" id="WP_062215542.1">
    <property type="nucleotide sequence ID" value="NZ_CBFHKW010000042.1"/>
</dbReference>
<dbReference type="PANTHER" id="PTHR31690">
    <property type="entry name" value="FUCOSE MUTAROTASE"/>
    <property type="match status" value="1"/>
</dbReference>
<evidence type="ECO:0000313" key="5">
    <source>
        <dbReference type="Proteomes" id="UP000064920"/>
    </source>
</evidence>